<dbReference type="InterPro" id="IPR004111">
    <property type="entry name" value="Repressor_TetR_C"/>
</dbReference>
<dbReference type="InterPro" id="IPR036271">
    <property type="entry name" value="Tet_transcr_reg_TetR-rel_C_sf"/>
</dbReference>
<evidence type="ECO:0000313" key="8">
    <source>
        <dbReference type="Proteomes" id="UP001234216"/>
    </source>
</evidence>
<dbReference type="SUPFAM" id="SSF46689">
    <property type="entry name" value="Homeodomain-like"/>
    <property type="match status" value="1"/>
</dbReference>
<dbReference type="SUPFAM" id="SSF48498">
    <property type="entry name" value="Tetracyclin repressor-like, C-terminal domain"/>
    <property type="match status" value="1"/>
</dbReference>
<dbReference type="Pfam" id="PF00440">
    <property type="entry name" value="TetR_N"/>
    <property type="match status" value="1"/>
</dbReference>
<dbReference type="RefSeq" id="WP_306986214.1">
    <property type="nucleotide sequence ID" value="NZ_JAUSZV010000005.1"/>
</dbReference>
<keyword evidence="2 4" id="KW-0238">DNA-binding</keyword>
<dbReference type="GO" id="GO:0003700">
    <property type="term" value="F:DNA-binding transcription factor activity"/>
    <property type="evidence" value="ECO:0007669"/>
    <property type="project" value="TreeGrafter"/>
</dbReference>
<dbReference type="Proteomes" id="UP001234216">
    <property type="component" value="Unassembled WGS sequence"/>
</dbReference>
<dbReference type="Pfam" id="PF02909">
    <property type="entry name" value="TetR_C_1"/>
    <property type="match status" value="1"/>
</dbReference>
<evidence type="ECO:0000256" key="3">
    <source>
        <dbReference type="ARBA" id="ARBA00023163"/>
    </source>
</evidence>
<evidence type="ECO:0000256" key="2">
    <source>
        <dbReference type="ARBA" id="ARBA00023125"/>
    </source>
</evidence>
<name>A0AAW8FWC8_9ACTN</name>
<evidence type="ECO:0000259" key="6">
    <source>
        <dbReference type="PROSITE" id="PS50977"/>
    </source>
</evidence>
<sequence>MGGRREEILDAALDIADECGLEAVSMRALAERVGVTPMALYRHVKDKAALLDGMVGRLLSALLPKDAVEEQTWDERLNTLAHACRKVTQRHPWAAHLLFSRPAVTPDAVRAVDIIYLALIEAGVPDSEVPRLERLISTFVIGFATSEASGRFAPGALDPRSRRGQLPDSELPGHTRLGPWLDLPVDLTAEFEADLSDIRRLVVGAARGRGDVGTAGGRSTTEAVDHSAPHG</sequence>
<dbReference type="InterPro" id="IPR001647">
    <property type="entry name" value="HTH_TetR"/>
</dbReference>
<dbReference type="InterPro" id="IPR050109">
    <property type="entry name" value="HTH-type_TetR-like_transc_reg"/>
</dbReference>
<dbReference type="PRINTS" id="PR00455">
    <property type="entry name" value="HTHTETR"/>
</dbReference>
<dbReference type="InterPro" id="IPR009057">
    <property type="entry name" value="Homeodomain-like_sf"/>
</dbReference>
<evidence type="ECO:0000256" key="1">
    <source>
        <dbReference type="ARBA" id="ARBA00023015"/>
    </source>
</evidence>
<dbReference type="Gene3D" id="1.10.357.10">
    <property type="entry name" value="Tetracycline Repressor, domain 2"/>
    <property type="match status" value="1"/>
</dbReference>
<evidence type="ECO:0000256" key="4">
    <source>
        <dbReference type="PROSITE-ProRule" id="PRU00335"/>
    </source>
</evidence>
<feature type="domain" description="HTH tetR-type" evidence="6">
    <location>
        <begin position="2"/>
        <end position="62"/>
    </location>
</feature>
<dbReference type="PANTHER" id="PTHR30055">
    <property type="entry name" value="HTH-TYPE TRANSCRIPTIONAL REGULATOR RUTR"/>
    <property type="match status" value="1"/>
</dbReference>
<accession>A0AAW8FWC8</accession>
<dbReference type="Gene3D" id="1.10.10.60">
    <property type="entry name" value="Homeodomain-like"/>
    <property type="match status" value="1"/>
</dbReference>
<keyword evidence="1" id="KW-0805">Transcription regulation</keyword>
<dbReference type="EMBL" id="JAUSZV010000005">
    <property type="protein sequence ID" value="MDQ0913241.1"/>
    <property type="molecule type" value="Genomic_DNA"/>
</dbReference>
<dbReference type="PANTHER" id="PTHR30055:SF151">
    <property type="entry name" value="TRANSCRIPTIONAL REGULATORY PROTEIN"/>
    <property type="match status" value="1"/>
</dbReference>
<evidence type="ECO:0000256" key="5">
    <source>
        <dbReference type="SAM" id="MobiDB-lite"/>
    </source>
</evidence>
<reference evidence="7" key="1">
    <citation type="submission" date="2023-07" db="EMBL/GenBank/DDBJ databases">
        <title>Comparative genomics of wheat-associated soil bacteria to identify genetic determinants of phenazine resistance.</title>
        <authorList>
            <person name="Mouncey N."/>
        </authorList>
    </citation>
    <scope>NUCLEOTIDE SEQUENCE</scope>
    <source>
        <strain evidence="7">V4I22</strain>
    </source>
</reference>
<evidence type="ECO:0000313" key="7">
    <source>
        <dbReference type="EMBL" id="MDQ0913241.1"/>
    </source>
</evidence>
<proteinExistence type="predicted"/>
<feature type="region of interest" description="Disordered" evidence="5">
    <location>
        <begin position="152"/>
        <end position="173"/>
    </location>
</feature>
<dbReference type="GO" id="GO:0000976">
    <property type="term" value="F:transcription cis-regulatory region binding"/>
    <property type="evidence" value="ECO:0007669"/>
    <property type="project" value="TreeGrafter"/>
</dbReference>
<dbReference type="PROSITE" id="PS50977">
    <property type="entry name" value="HTH_TETR_2"/>
    <property type="match status" value="1"/>
</dbReference>
<feature type="DNA-binding region" description="H-T-H motif" evidence="4">
    <location>
        <begin position="25"/>
        <end position="44"/>
    </location>
</feature>
<dbReference type="GO" id="GO:0045892">
    <property type="term" value="P:negative regulation of DNA-templated transcription"/>
    <property type="evidence" value="ECO:0007669"/>
    <property type="project" value="InterPro"/>
</dbReference>
<organism evidence="7 8">
    <name type="scientific">Streptomyces canus</name>
    <dbReference type="NCBI Taxonomy" id="58343"/>
    <lineage>
        <taxon>Bacteria</taxon>
        <taxon>Bacillati</taxon>
        <taxon>Actinomycetota</taxon>
        <taxon>Actinomycetes</taxon>
        <taxon>Kitasatosporales</taxon>
        <taxon>Streptomycetaceae</taxon>
        <taxon>Streptomyces</taxon>
        <taxon>Streptomyces aurantiacus group</taxon>
    </lineage>
</organism>
<keyword evidence="3" id="KW-0804">Transcription</keyword>
<feature type="region of interest" description="Disordered" evidence="5">
    <location>
        <begin position="209"/>
        <end position="231"/>
    </location>
</feature>
<protein>
    <submittedName>
        <fullName evidence="7">AcrR family transcriptional regulator</fullName>
    </submittedName>
</protein>
<dbReference type="AlphaFoldDB" id="A0AAW8FWC8"/>
<gene>
    <name evidence="7" type="ORF">QFZ22_009226</name>
</gene>
<comment type="caution">
    <text evidence="7">The sequence shown here is derived from an EMBL/GenBank/DDBJ whole genome shotgun (WGS) entry which is preliminary data.</text>
</comment>